<dbReference type="GO" id="GO:0005509">
    <property type="term" value="F:calcium ion binding"/>
    <property type="evidence" value="ECO:0007669"/>
    <property type="project" value="UniProtKB-UniRule"/>
</dbReference>
<dbReference type="AlphaFoldDB" id="A0A9D4KPF9"/>
<evidence type="ECO:0000259" key="9">
    <source>
        <dbReference type="PROSITE" id="PS50268"/>
    </source>
</evidence>
<comment type="subcellular location">
    <subcellularLocation>
        <location evidence="1">Membrane</location>
        <topology evidence="1">Single-pass membrane protein</topology>
    </subcellularLocation>
</comment>
<keyword evidence="7" id="KW-0472">Membrane</keyword>
<evidence type="ECO:0000256" key="4">
    <source>
        <dbReference type="ARBA" id="ARBA00022737"/>
    </source>
</evidence>
<keyword evidence="3" id="KW-0732">Signal</keyword>
<comment type="caution">
    <text evidence="10">The sequence shown here is derived from an EMBL/GenBank/DDBJ whole genome shotgun (WGS) entry which is preliminary data.</text>
</comment>
<evidence type="ECO:0000313" key="11">
    <source>
        <dbReference type="Proteomes" id="UP000828390"/>
    </source>
</evidence>
<dbReference type="InterPro" id="IPR015919">
    <property type="entry name" value="Cadherin-like_sf"/>
</dbReference>
<proteinExistence type="predicted"/>
<keyword evidence="11" id="KW-1185">Reference proteome</keyword>
<dbReference type="SUPFAM" id="SSF49313">
    <property type="entry name" value="Cadherin-like"/>
    <property type="match status" value="2"/>
</dbReference>
<feature type="domain" description="Cadherin" evidence="9">
    <location>
        <begin position="83"/>
        <end position="160"/>
    </location>
</feature>
<protein>
    <recommendedName>
        <fullName evidence="9">Cadherin domain-containing protein</fullName>
    </recommendedName>
</protein>
<keyword evidence="2" id="KW-0812">Transmembrane</keyword>
<keyword evidence="4" id="KW-0677">Repeat</keyword>
<dbReference type="SMART" id="SM00112">
    <property type="entry name" value="CA"/>
    <property type="match status" value="2"/>
</dbReference>
<dbReference type="CDD" id="cd11304">
    <property type="entry name" value="Cadherin_repeat"/>
    <property type="match status" value="2"/>
</dbReference>
<evidence type="ECO:0000256" key="7">
    <source>
        <dbReference type="ARBA" id="ARBA00023136"/>
    </source>
</evidence>
<evidence type="ECO:0000256" key="8">
    <source>
        <dbReference type="PROSITE-ProRule" id="PRU00043"/>
    </source>
</evidence>
<reference evidence="10" key="2">
    <citation type="submission" date="2020-11" db="EMBL/GenBank/DDBJ databases">
        <authorList>
            <person name="McCartney M.A."/>
            <person name="Auch B."/>
            <person name="Kono T."/>
            <person name="Mallez S."/>
            <person name="Becker A."/>
            <person name="Gohl D.M."/>
            <person name="Silverstein K.A.T."/>
            <person name="Koren S."/>
            <person name="Bechman K.B."/>
            <person name="Herman A."/>
            <person name="Abrahante J.E."/>
            <person name="Garbe J."/>
        </authorList>
    </citation>
    <scope>NUCLEOTIDE SEQUENCE</scope>
    <source>
        <strain evidence="10">Duluth1</strain>
        <tissue evidence="10">Whole animal</tissue>
    </source>
</reference>
<keyword evidence="6" id="KW-1133">Transmembrane helix</keyword>
<dbReference type="InterPro" id="IPR002126">
    <property type="entry name" value="Cadherin-like_dom"/>
</dbReference>
<dbReference type="PANTHER" id="PTHR24026">
    <property type="entry name" value="FAT ATYPICAL CADHERIN-RELATED"/>
    <property type="match status" value="1"/>
</dbReference>
<evidence type="ECO:0000256" key="5">
    <source>
        <dbReference type="ARBA" id="ARBA00022837"/>
    </source>
</evidence>
<dbReference type="PROSITE" id="PS00232">
    <property type="entry name" value="CADHERIN_1"/>
    <property type="match status" value="1"/>
</dbReference>
<evidence type="ECO:0000313" key="10">
    <source>
        <dbReference type="EMBL" id="KAH3842726.1"/>
    </source>
</evidence>
<dbReference type="GO" id="GO:0005886">
    <property type="term" value="C:plasma membrane"/>
    <property type="evidence" value="ECO:0007669"/>
    <property type="project" value="UniProtKB-SubCell"/>
</dbReference>
<evidence type="ECO:0000256" key="1">
    <source>
        <dbReference type="ARBA" id="ARBA00004167"/>
    </source>
</evidence>
<dbReference type="PRINTS" id="PR00205">
    <property type="entry name" value="CADHERIN"/>
</dbReference>
<dbReference type="Pfam" id="PF00028">
    <property type="entry name" value="Cadherin"/>
    <property type="match status" value="2"/>
</dbReference>
<dbReference type="FunFam" id="2.60.40.60:FF:000033">
    <property type="entry name" value="FAT atypical cadherin 1"/>
    <property type="match status" value="1"/>
</dbReference>
<dbReference type="Gene3D" id="2.60.40.60">
    <property type="entry name" value="Cadherins"/>
    <property type="match status" value="2"/>
</dbReference>
<feature type="domain" description="Cadherin" evidence="9">
    <location>
        <begin position="2"/>
        <end position="82"/>
    </location>
</feature>
<accession>A0A9D4KPF9</accession>
<evidence type="ECO:0000256" key="6">
    <source>
        <dbReference type="ARBA" id="ARBA00022989"/>
    </source>
</evidence>
<gene>
    <name evidence="10" type="ORF">DPMN_116230</name>
</gene>
<dbReference type="EMBL" id="JAIWYP010000004">
    <property type="protein sequence ID" value="KAH3842726.1"/>
    <property type="molecule type" value="Genomic_DNA"/>
</dbReference>
<keyword evidence="5 8" id="KW-0106">Calcium</keyword>
<dbReference type="Proteomes" id="UP000828390">
    <property type="component" value="Unassembled WGS sequence"/>
</dbReference>
<dbReference type="PROSITE" id="PS50268">
    <property type="entry name" value="CADHERIN_2"/>
    <property type="match status" value="2"/>
</dbReference>
<evidence type="ECO:0000256" key="3">
    <source>
        <dbReference type="ARBA" id="ARBA00022729"/>
    </source>
</evidence>
<dbReference type="GO" id="GO:0007156">
    <property type="term" value="P:homophilic cell adhesion via plasma membrane adhesion molecules"/>
    <property type="evidence" value="ECO:0007669"/>
    <property type="project" value="InterPro"/>
</dbReference>
<dbReference type="InterPro" id="IPR020894">
    <property type="entry name" value="Cadherin_CS"/>
</dbReference>
<reference evidence="10" key="1">
    <citation type="journal article" date="2019" name="bioRxiv">
        <title>The Genome of the Zebra Mussel, Dreissena polymorpha: A Resource for Invasive Species Research.</title>
        <authorList>
            <person name="McCartney M.A."/>
            <person name="Auch B."/>
            <person name="Kono T."/>
            <person name="Mallez S."/>
            <person name="Zhang Y."/>
            <person name="Obille A."/>
            <person name="Becker A."/>
            <person name="Abrahante J.E."/>
            <person name="Garbe J."/>
            <person name="Badalamenti J.P."/>
            <person name="Herman A."/>
            <person name="Mangelson H."/>
            <person name="Liachko I."/>
            <person name="Sullivan S."/>
            <person name="Sone E.D."/>
            <person name="Koren S."/>
            <person name="Silverstein K.A.T."/>
            <person name="Beckman K.B."/>
            <person name="Gohl D.M."/>
        </authorList>
    </citation>
    <scope>NUCLEOTIDE SEQUENCE</scope>
    <source>
        <strain evidence="10">Duluth1</strain>
        <tissue evidence="10">Whole animal</tissue>
    </source>
</reference>
<dbReference type="PANTHER" id="PTHR24026:SF126">
    <property type="entry name" value="PROTOCADHERIN FAT 4"/>
    <property type="match status" value="1"/>
</dbReference>
<sequence>MVTAQSSNGATINYAIAGGNINDAFGIERSTGRIYSAGTIDYELLQEYHLWIEARQDGNTPATAFAKVMIKIEDTNDNSPVFSSTQYDIDVMENRGFGTSIYTVSATDADSGVNGNINYILSGTDAQYFKVTSSGQIRTYTTIDREKVDKYSFLVIATDQVRCLFQLMRFQYI</sequence>
<organism evidence="10 11">
    <name type="scientific">Dreissena polymorpha</name>
    <name type="common">Zebra mussel</name>
    <name type="synonym">Mytilus polymorpha</name>
    <dbReference type="NCBI Taxonomy" id="45954"/>
    <lineage>
        <taxon>Eukaryota</taxon>
        <taxon>Metazoa</taxon>
        <taxon>Spiralia</taxon>
        <taxon>Lophotrochozoa</taxon>
        <taxon>Mollusca</taxon>
        <taxon>Bivalvia</taxon>
        <taxon>Autobranchia</taxon>
        <taxon>Heteroconchia</taxon>
        <taxon>Euheterodonta</taxon>
        <taxon>Imparidentia</taxon>
        <taxon>Neoheterodontei</taxon>
        <taxon>Myida</taxon>
        <taxon>Dreissenoidea</taxon>
        <taxon>Dreissenidae</taxon>
        <taxon>Dreissena</taxon>
    </lineage>
</organism>
<name>A0A9D4KPF9_DREPO</name>
<evidence type="ECO:0000256" key="2">
    <source>
        <dbReference type="ARBA" id="ARBA00022692"/>
    </source>
</evidence>